<feature type="transmembrane region" description="Helical" evidence="1">
    <location>
        <begin position="48"/>
        <end position="71"/>
    </location>
</feature>
<keyword evidence="3" id="KW-1185">Reference proteome</keyword>
<comment type="caution">
    <text evidence="2">The sequence shown here is derived from an EMBL/GenBank/DDBJ whole genome shotgun (WGS) entry which is preliminary data.</text>
</comment>
<protein>
    <submittedName>
        <fullName evidence="2">Protein phosphatase</fullName>
    </submittedName>
</protein>
<proteinExistence type="predicted"/>
<feature type="non-terminal residue" evidence="2">
    <location>
        <position position="111"/>
    </location>
</feature>
<gene>
    <name evidence="2" type="ORF">CTZ28_45375</name>
</gene>
<accession>A0A3M0HSC8</accession>
<dbReference type="Proteomes" id="UP000270471">
    <property type="component" value="Unassembled WGS sequence"/>
</dbReference>
<organism evidence="2 3">
    <name type="scientific">Streptomyces shenzhenensis</name>
    <dbReference type="NCBI Taxonomy" id="943815"/>
    <lineage>
        <taxon>Bacteria</taxon>
        <taxon>Bacillati</taxon>
        <taxon>Actinomycetota</taxon>
        <taxon>Actinomycetes</taxon>
        <taxon>Kitasatosporales</taxon>
        <taxon>Streptomycetaceae</taxon>
        <taxon>Streptomyces</taxon>
    </lineage>
</organism>
<evidence type="ECO:0000313" key="3">
    <source>
        <dbReference type="Proteomes" id="UP000270471"/>
    </source>
</evidence>
<keyword evidence="1" id="KW-0812">Transmembrane</keyword>
<dbReference type="EMBL" id="PENI01000065">
    <property type="protein sequence ID" value="RMB79464.1"/>
    <property type="molecule type" value="Genomic_DNA"/>
</dbReference>
<sequence>MDVGYHLVRVWQRWHSTHALVVIPLALIVVITLADVHSPNGVSLGPLLVAAPAITTAFAGPRLTGLIGALALGAQTFLAARSGGVATSNHIAQLTGLAALSVFAVLVCYVR</sequence>
<evidence type="ECO:0000313" key="2">
    <source>
        <dbReference type="EMBL" id="RMB79464.1"/>
    </source>
</evidence>
<evidence type="ECO:0000256" key="1">
    <source>
        <dbReference type="SAM" id="Phobius"/>
    </source>
</evidence>
<name>A0A3M0HSC8_9ACTN</name>
<reference evidence="2 3" key="1">
    <citation type="submission" date="2017-11" db="EMBL/GenBank/DDBJ databases">
        <title>Draft genome of actinobacteria isolated from guarana (Paullinia cupana (Mart.) Ducke.</title>
        <authorList>
            <person name="Siqueira K.A."/>
            <person name="Liotti R.G."/>
            <person name="Mendes T.A.O."/>
            <person name="Soares M.A."/>
        </authorList>
    </citation>
    <scope>NUCLEOTIDE SEQUENCE [LARGE SCALE GENOMIC DNA]</scope>
    <source>
        <strain evidence="2 3">193</strain>
    </source>
</reference>
<keyword evidence="1" id="KW-0472">Membrane</keyword>
<keyword evidence="1" id="KW-1133">Transmembrane helix</keyword>
<dbReference type="AlphaFoldDB" id="A0A3M0HSC8"/>
<feature type="transmembrane region" description="Helical" evidence="1">
    <location>
        <begin position="17"/>
        <end position="36"/>
    </location>
</feature>
<feature type="transmembrane region" description="Helical" evidence="1">
    <location>
        <begin position="91"/>
        <end position="110"/>
    </location>
</feature>